<dbReference type="Proteomes" id="UP001558613">
    <property type="component" value="Unassembled WGS sequence"/>
</dbReference>
<name>A0ABR3NF70_9TELE</name>
<accession>A0ABR3NF70</accession>
<evidence type="ECO:0000313" key="2">
    <source>
        <dbReference type="Proteomes" id="UP001558613"/>
    </source>
</evidence>
<gene>
    <name evidence="1" type="ORF">QQF64_035099</name>
</gene>
<dbReference type="EMBL" id="JAYMGO010000004">
    <property type="protein sequence ID" value="KAL1275476.1"/>
    <property type="molecule type" value="Genomic_DNA"/>
</dbReference>
<organism evidence="1 2">
    <name type="scientific">Cirrhinus molitorella</name>
    <name type="common">mud carp</name>
    <dbReference type="NCBI Taxonomy" id="172907"/>
    <lineage>
        <taxon>Eukaryota</taxon>
        <taxon>Metazoa</taxon>
        <taxon>Chordata</taxon>
        <taxon>Craniata</taxon>
        <taxon>Vertebrata</taxon>
        <taxon>Euteleostomi</taxon>
        <taxon>Actinopterygii</taxon>
        <taxon>Neopterygii</taxon>
        <taxon>Teleostei</taxon>
        <taxon>Ostariophysi</taxon>
        <taxon>Cypriniformes</taxon>
        <taxon>Cyprinidae</taxon>
        <taxon>Labeoninae</taxon>
        <taxon>Labeonini</taxon>
        <taxon>Cirrhinus</taxon>
    </lineage>
</organism>
<evidence type="ECO:0000313" key="1">
    <source>
        <dbReference type="EMBL" id="KAL1275476.1"/>
    </source>
</evidence>
<proteinExistence type="predicted"/>
<keyword evidence="2" id="KW-1185">Reference proteome</keyword>
<protein>
    <submittedName>
        <fullName evidence="1">Uncharacterized protein</fullName>
    </submittedName>
</protein>
<sequence length="124" mass="13437">MVRQEAPRTKRLESLAPKILPPSGLWLTTRAGTIPYRGSWRAEKADVSCLPLQASVSAHTAQESHTHTRLVILLLSQPGCIHTGLSDPSSSWVAVLGQDCRPFVHVACVIPEGLLVDHEPLLCG</sequence>
<reference evidence="1 2" key="1">
    <citation type="submission" date="2023-09" db="EMBL/GenBank/DDBJ databases">
        <authorList>
            <person name="Wang M."/>
        </authorList>
    </citation>
    <scope>NUCLEOTIDE SEQUENCE [LARGE SCALE GENOMIC DNA]</scope>
    <source>
        <strain evidence="1">GT-2023</strain>
        <tissue evidence="1">Liver</tissue>
    </source>
</reference>
<comment type="caution">
    <text evidence="1">The sequence shown here is derived from an EMBL/GenBank/DDBJ whole genome shotgun (WGS) entry which is preliminary data.</text>
</comment>